<evidence type="ECO:0000256" key="1">
    <source>
        <dbReference type="SAM" id="MobiDB-lite"/>
    </source>
</evidence>
<accession>A0A081CGR4</accession>
<sequence length="162" mass="17293">MSANTRPTQRKPPAKQILLACSCSTSSGFSSSSSLCRRQDIANHQRPPPTSARPPAAAIVLLPSTHTAAPLSILTYPDFSAALPRIPSPSSLYSFRLPHNATSQNGASASSPQFFPSRLCRGSSAALNIDTHRTQRGPDQLGSTHPGLQNQQTQSTLRLHNL</sequence>
<gene>
    <name evidence="2" type="ORF">PAN0_010c4082</name>
</gene>
<dbReference type="HOGENOM" id="CLU_1635156_0_0_1"/>
<feature type="region of interest" description="Disordered" evidence="1">
    <location>
        <begin position="133"/>
        <end position="162"/>
    </location>
</feature>
<dbReference type="Proteomes" id="UP000053758">
    <property type="component" value="Unassembled WGS sequence"/>
</dbReference>
<evidence type="ECO:0000313" key="2">
    <source>
        <dbReference type="EMBL" id="GAK65860.1"/>
    </source>
</evidence>
<organism evidence="2">
    <name type="scientific">Pseudozyma antarctica</name>
    <name type="common">Yeast</name>
    <name type="synonym">Candida antarctica</name>
    <dbReference type="NCBI Taxonomy" id="84753"/>
    <lineage>
        <taxon>Eukaryota</taxon>
        <taxon>Fungi</taxon>
        <taxon>Dikarya</taxon>
        <taxon>Basidiomycota</taxon>
        <taxon>Ustilaginomycotina</taxon>
        <taxon>Ustilaginomycetes</taxon>
        <taxon>Ustilaginales</taxon>
        <taxon>Ustilaginaceae</taxon>
        <taxon>Moesziomyces</taxon>
    </lineage>
</organism>
<reference evidence="2" key="1">
    <citation type="submission" date="2014-07" db="EMBL/GenBank/DDBJ databases">
        <title>Draft genome sequence of the yeast Pseudozyma antarctica JCM 10317 known as a producer of lipase B which used in a wide range of industrial applications.</title>
        <authorList>
            <person name="Morita T."/>
            <person name="Saika A."/>
            <person name="Koike H."/>
        </authorList>
    </citation>
    <scope>NUCLEOTIDE SEQUENCE</scope>
    <source>
        <strain evidence="2">JCM 10317</strain>
    </source>
</reference>
<dbReference type="GeneID" id="26304832"/>
<dbReference type="RefSeq" id="XP_014656022.1">
    <property type="nucleotide sequence ID" value="XM_014800536.1"/>
</dbReference>
<keyword evidence="3" id="KW-1185">Reference proteome</keyword>
<dbReference type="AlphaFoldDB" id="A0A081CGR4"/>
<evidence type="ECO:0000313" key="3">
    <source>
        <dbReference type="Proteomes" id="UP000053758"/>
    </source>
</evidence>
<name>A0A081CGR4_PSEA2</name>
<proteinExistence type="predicted"/>
<feature type="compositionally biased region" description="Polar residues" evidence="1">
    <location>
        <begin position="141"/>
        <end position="162"/>
    </location>
</feature>
<dbReference type="EMBL" id="DF830077">
    <property type="protein sequence ID" value="GAK65860.1"/>
    <property type="molecule type" value="Genomic_DNA"/>
</dbReference>
<protein>
    <submittedName>
        <fullName evidence="2">Uncharacterized protein</fullName>
    </submittedName>
</protein>